<feature type="transmembrane region" description="Helical" evidence="7">
    <location>
        <begin position="122"/>
        <end position="144"/>
    </location>
</feature>
<evidence type="ECO:0000256" key="7">
    <source>
        <dbReference type="SAM" id="Phobius"/>
    </source>
</evidence>
<feature type="transmembrane region" description="Helical" evidence="7">
    <location>
        <begin position="303"/>
        <end position="329"/>
    </location>
</feature>
<feature type="transmembrane region" description="Helical" evidence="7">
    <location>
        <begin position="63"/>
        <end position="82"/>
    </location>
</feature>
<dbReference type="Proteomes" id="UP001596398">
    <property type="component" value="Unassembled WGS sequence"/>
</dbReference>
<keyword evidence="5 7" id="KW-0472">Membrane</keyword>
<feature type="region of interest" description="Disordered" evidence="6">
    <location>
        <begin position="211"/>
        <end position="238"/>
    </location>
</feature>
<dbReference type="EMBL" id="JBHTAP010000001">
    <property type="protein sequence ID" value="MFC7235267.1"/>
    <property type="molecule type" value="Genomic_DNA"/>
</dbReference>
<dbReference type="Pfam" id="PF06847">
    <property type="entry name" value="Arc_PepC_II"/>
    <property type="match status" value="1"/>
</dbReference>
<dbReference type="Pfam" id="PF01478">
    <property type="entry name" value="Peptidase_A24"/>
    <property type="match status" value="1"/>
</dbReference>
<evidence type="ECO:0000256" key="1">
    <source>
        <dbReference type="ARBA" id="ARBA00004651"/>
    </source>
</evidence>
<comment type="caution">
    <text evidence="10">The sequence shown here is derived from an EMBL/GenBank/DDBJ whole genome shotgun (WGS) entry which is preliminary data.</text>
</comment>
<evidence type="ECO:0000313" key="11">
    <source>
        <dbReference type="Proteomes" id="UP001596398"/>
    </source>
</evidence>
<dbReference type="InterPro" id="IPR000045">
    <property type="entry name" value="Prepilin_IV_endopep_pep"/>
</dbReference>
<evidence type="ECO:0000313" key="10">
    <source>
        <dbReference type="EMBL" id="MFC7235267.1"/>
    </source>
</evidence>
<sequence length="331" mass="35163">MSSPISDLLRLVAVPFFALAAYRDIRTRRVRNVLWLPLVSVGAVLFVADASVAAADPFRTRQFAVHAAVSLGIVAPLGYLFWRVGGFGGADAKAIMVLALLFPEFPVYYLPGDTLPLVVPPLGVLSMTVLSNTVLVGLAFPFVLAARNVLAGHVALPMFVGRPARVPDVATDYGSLLETPDGFTRRGLDLDALRMYLRWRGLTLSDLRRDPDRYRDPASLPPEGERGDPTDGALAAGPAVADGGEALTPAVRRVADVDDPWGAAAFLASLDGSAYGTTPDGLRAGLEVLVAEDEVWLTPGLPFIVPMFVGLVLAVTYGDLLFSVLTLVVGV</sequence>
<dbReference type="RefSeq" id="WP_276236163.1">
    <property type="nucleotide sequence ID" value="NZ_CP119802.1"/>
</dbReference>
<dbReference type="GeneID" id="79266957"/>
<accession>A0ABD5ZPI2</accession>
<feature type="domain" description="Preflagellin peptidase C-terminal" evidence="9">
    <location>
        <begin position="292"/>
        <end position="320"/>
    </location>
</feature>
<keyword evidence="11" id="KW-1185">Reference proteome</keyword>
<dbReference type="EC" id="3.4.23.43" evidence="10"/>
<dbReference type="Gene3D" id="1.20.120.1220">
    <property type="match status" value="1"/>
</dbReference>
<keyword evidence="3 7" id="KW-0812">Transmembrane</keyword>
<evidence type="ECO:0000256" key="2">
    <source>
        <dbReference type="ARBA" id="ARBA00022475"/>
    </source>
</evidence>
<dbReference type="InterPro" id="IPR052218">
    <property type="entry name" value="Preflagellin_Peptidase"/>
</dbReference>
<evidence type="ECO:0000256" key="3">
    <source>
        <dbReference type="ARBA" id="ARBA00022692"/>
    </source>
</evidence>
<reference evidence="10 11" key="1">
    <citation type="journal article" date="2019" name="Int. J. Syst. Evol. Microbiol.">
        <title>The Global Catalogue of Microorganisms (GCM) 10K type strain sequencing project: providing services to taxonomists for standard genome sequencing and annotation.</title>
        <authorList>
            <consortium name="The Broad Institute Genomics Platform"/>
            <consortium name="The Broad Institute Genome Sequencing Center for Infectious Disease"/>
            <person name="Wu L."/>
            <person name="Ma J."/>
        </authorList>
    </citation>
    <scope>NUCLEOTIDE SEQUENCE [LARGE SCALE GENOMIC DNA]</scope>
    <source>
        <strain evidence="10 11">DT85</strain>
    </source>
</reference>
<dbReference type="InterPro" id="IPR009655">
    <property type="entry name" value="Preflagellin_peptidase_C"/>
</dbReference>
<dbReference type="AlphaFoldDB" id="A0ABD5ZPI2"/>
<evidence type="ECO:0000256" key="5">
    <source>
        <dbReference type="ARBA" id="ARBA00023136"/>
    </source>
</evidence>
<evidence type="ECO:0000256" key="4">
    <source>
        <dbReference type="ARBA" id="ARBA00022989"/>
    </source>
</evidence>
<protein>
    <submittedName>
        <fullName evidence="10">Prepilin peptidase</fullName>
        <ecNumber evidence="10">3.4.23.43</ecNumber>
    </submittedName>
</protein>
<keyword evidence="10" id="KW-0378">Hydrolase</keyword>
<evidence type="ECO:0000259" key="8">
    <source>
        <dbReference type="Pfam" id="PF01478"/>
    </source>
</evidence>
<evidence type="ECO:0000256" key="6">
    <source>
        <dbReference type="SAM" id="MobiDB-lite"/>
    </source>
</evidence>
<keyword evidence="2" id="KW-1003">Cell membrane</keyword>
<feature type="domain" description="Prepilin type IV endopeptidase peptidase" evidence="8">
    <location>
        <begin position="12"/>
        <end position="135"/>
    </location>
</feature>
<dbReference type="PANTHER" id="PTHR36506">
    <property type="entry name" value="PREFLAGELLIN PEPTIDASE"/>
    <property type="match status" value="1"/>
</dbReference>
<gene>
    <name evidence="10" type="ORF">ACFQJ4_08070</name>
</gene>
<feature type="transmembrane region" description="Helical" evidence="7">
    <location>
        <begin position="33"/>
        <end position="51"/>
    </location>
</feature>
<dbReference type="GO" id="GO:0004190">
    <property type="term" value="F:aspartic-type endopeptidase activity"/>
    <property type="evidence" value="ECO:0007669"/>
    <property type="project" value="UniProtKB-EC"/>
</dbReference>
<name>A0ABD5ZPI2_9EURY</name>
<proteinExistence type="predicted"/>
<comment type="subcellular location">
    <subcellularLocation>
        <location evidence="1">Cell membrane</location>
        <topology evidence="1">Multi-pass membrane protein</topology>
    </subcellularLocation>
</comment>
<organism evidence="10 11">
    <name type="scientific">Halosegnis marinus</name>
    <dbReference type="NCBI Taxonomy" id="3034023"/>
    <lineage>
        <taxon>Archaea</taxon>
        <taxon>Methanobacteriati</taxon>
        <taxon>Methanobacteriota</taxon>
        <taxon>Stenosarchaea group</taxon>
        <taxon>Halobacteria</taxon>
        <taxon>Halobacteriales</taxon>
        <taxon>Natronomonadaceae</taxon>
        <taxon>Halosegnis</taxon>
    </lineage>
</organism>
<keyword evidence="4 7" id="KW-1133">Transmembrane helix</keyword>
<feature type="transmembrane region" description="Helical" evidence="7">
    <location>
        <begin position="94"/>
        <end position="110"/>
    </location>
</feature>
<dbReference type="PANTHER" id="PTHR36506:SF1">
    <property type="entry name" value="PREFLAGELLIN PEPTIDASE"/>
    <property type="match status" value="1"/>
</dbReference>
<evidence type="ECO:0000259" key="9">
    <source>
        <dbReference type="Pfam" id="PF06847"/>
    </source>
</evidence>
<dbReference type="GO" id="GO:0005886">
    <property type="term" value="C:plasma membrane"/>
    <property type="evidence" value="ECO:0007669"/>
    <property type="project" value="UniProtKB-SubCell"/>
</dbReference>